<dbReference type="Proteomes" id="UP000001307">
    <property type="component" value="Unassembled WGS sequence"/>
</dbReference>
<evidence type="ECO:0000313" key="2">
    <source>
        <dbReference type="EMBL" id="CBY16349.1"/>
    </source>
</evidence>
<protein>
    <submittedName>
        <fullName evidence="2">Uncharacterized protein</fullName>
    </submittedName>
</protein>
<sequence length="339" mass="37042">MKIWWAFSAIALAQEIIENSDEAGSRKGAPDRGMWNQDRLIEMTSSMIMSGGKKKRGGKCKNGGCKGSKVKQTAPKAAAQKPSTTKSPPKTATGAKKPPKTGGKNKTTTTTITTTTTTATTTTTTKATTRATTTRAPPKKEAPREQIKGNNQSNNQQAAYNYVGTAGQNQDIVDGGVPQFFLPGSLTPTDVTKWGSGCSLHCLHGFSGRCQLCGSAACRVAPHEFECRQYKHCTLNVNNVCKPGEDCDAVRTRWWQTCWTSPCTSRCWYKGSVGNQEACDECCDLACREDDKYIGNSCFRCALCKNKWGPHTWGKVSPEVKYNGHVCWGRDSKLYFVNF</sequence>
<organism evidence="2">
    <name type="scientific">Oikopleura dioica</name>
    <name type="common">Tunicate</name>
    <dbReference type="NCBI Taxonomy" id="34765"/>
    <lineage>
        <taxon>Eukaryota</taxon>
        <taxon>Metazoa</taxon>
        <taxon>Chordata</taxon>
        <taxon>Tunicata</taxon>
        <taxon>Appendicularia</taxon>
        <taxon>Copelata</taxon>
        <taxon>Oikopleuridae</taxon>
        <taxon>Oikopleura</taxon>
    </lineage>
</organism>
<name>E4Y3D4_OIKDI</name>
<proteinExistence type="predicted"/>
<dbReference type="InParanoid" id="E4Y3D4"/>
<dbReference type="AlphaFoldDB" id="E4Y3D4"/>
<keyword evidence="3" id="KW-1185">Reference proteome</keyword>
<feature type="compositionally biased region" description="Low complexity" evidence="1">
    <location>
        <begin position="71"/>
        <end position="136"/>
    </location>
</feature>
<dbReference type="EMBL" id="FN654110">
    <property type="protein sequence ID" value="CBY16349.1"/>
    <property type="molecule type" value="Genomic_DNA"/>
</dbReference>
<evidence type="ECO:0000256" key="1">
    <source>
        <dbReference type="SAM" id="MobiDB-lite"/>
    </source>
</evidence>
<evidence type="ECO:0000313" key="3">
    <source>
        <dbReference type="Proteomes" id="UP000001307"/>
    </source>
</evidence>
<feature type="compositionally biased region" description="Basic and acidic residues" evidence="1">
    <location>
        <begin position="138"/>
        <end position="147"/>
    </location>
</feature>
<gene>
    <name evidence="2" type="ORF">GSOID_T00001487001</name>
</gene>
<feature type="region of interest" description="Disordered" evidence="1">
    <location>
        <begin position="48"/>
        <end position="154"/>
    </location>
</feature>
<dbReference type="OrthoDB" id="10465648at2759"/>
<accession>E4Y3D4</accession>
<reference evidence="2" key="1">
    <citation type="journal article" date="2010" name="Science">
        <title>Plasticity of animal genome architecture unmasked by rapid evolution of a pelagic tunicate.</title>
        <authorList>
            <person name="Denoeud F."/>
            <person name="Henriet S."/>
            <person name="Mungpakdee S."/>
            <person name="Aury J.M."/>
            <person name="Da Silva C."/>
            <person name="Brinkmann H."/>
            <person name="Mikhaleva J."/>
            <person name="Olsen L.C."/>
            <person name="Jubin C."/>
            <person name="Canestro C."/>
            <person name="Bouquet J.M."/>
            <person name="Danks G."/>
            <person name="Poulain J."/>
            <person name="Campsteijn C."/>
            <person name="Adamski M."/>
            <person name="Cross I."/>
            <person name="Yadetie F."/>
            <person name="Muffato M."/>
            <person name="Louis A."/>
            <person name="Butcher S."/>
            <person name="Tsagkogeorga G."/>
            <person name="Konrad A."/>
            <person name="Singh S."/>
            <person name="Jensen M.F."/>
            <person name="Cong E.H."/>
            <person name="Eikeseth-Otteraa H."/>
            <person name="Noel B."/>
            <person name="Anthouard V."/>
            <person name="Porcel B.M."/>
            <person name="Kachouri-Lafond R."/>
            <person name="Nishino A."/>
            <person name="Ugolini M."/>
            <person name="Chourrout P."/>
            <person name="Nishida H."/>
            <person name="Aasland R."/>
            <person name="Huzurbazar S."/>
            <person name="Westhof E."/>
            <person name="Delsuc F."/>
            <person name="Lehrach H."/>
            <person name="Reinhardt R."/>
            <person name="Weissenbach J."/>
            <person name="Roy S.W."/>
            <person name="Artiguenave F."/>
            <person name="Postlethwait J.H."/>
            <person name="Manak J.R."/>
            <person name="Thompson E.M."/>
            <person name="Jaillon O."/>
            <person name="Du Pasquier L."/>
            <person name="Boudinot P."/>
            <person name="Liberles D.A."/>
            <person name="Volff J.N."/>
            <person name="Philippe H."/>
            <person name="Lenhard B."/>
            <person name="Roest Crollius H."/>
            <person name="Wincker P."/>
            <person name="Chourrout D."/>
        </authorList>
    </citation>
    <scope>NUCLEOTIDE SEQUENCE [LARGE SCALE GENOMIC DNA]</scope>
</reference>